<organism evidence="11 12">
    <name type="scientific">Halorubrum hochstenium ATCC 700873</name>
    <dbReference type="NCBI Taxonomy" id="1227481"/>
    <lineage>
        <taxon>Archaea</taxon>
        <taxon>Methanobacteriati</taxon>
        <taxon>Methanobacteriota</taxon>
        <taxon>Stenosarchaea group</taxon>
        <taxon>Halobacteria</taxon>
        <taxon>Halobacteriales</taxon>
        <taxon>Haloferacaceae</taxon>
        <taxon>Halorubrum</taxon>
    </lineage>
</organism>
<evidence type="ECO:0000256" key="3">
    <source>
        <dbReference type="ARBA" id="ARBA00006577"/>
    </source>
</evidence>
<gene>
    <name evidence="11" type="ORF">C467_08043</name>
</gene>
<sequence>MTLEYIGRLDDDETIFDTSREDVAAETGLAEAQPDREFAPLTVEVGAEEVIEGMDEGLVGLESGETATLTIPPEKAYGERTDERVREFETEQLREMLGGQLPEEGDQLEAQGGQLGDVVHVDEEVVRVDFNPDLAGETLEFEIEILNVD</sequence>
<dbReference type="PANTHER" id="PTHR47861:SF3">
    <property type="entry name" value="FKBP-TYPE PEPTIDYL-PROLYL CIS-TRANS ISOMERASE SLYD"/>
    <property type="match status" value="1"/>
</dbReference>
<keyword evidence="7 8" id="KW-0413">Isomerase</keyword>
<evidence type="ECO:0000256" key="9">
    <source>
        <dbReference type="RuleBase" id="RU003915"/>
    </source>
</evidence>
<name>M0FBH4_9EURY</name>
<keyword evidence="12" id="KW-1185">Reference proteome</keyword>
<keyword evidence="5 8" id="KW-0697">Rotamase</keyword>
<dbReference type="EC" id="5.2.1.8" evidence="9"/>
<keyword evidence="4" id="KW-0963">Cytoplasm</keyword>
<dbReference type="PATRIC" id="fig|1227481.4.peg.1594"/>
<dbReference type="Gene3D" id="3.10.50.40">
    <property type="match status" value="1"/>
</dbReference>
<comment type="subcellular location">
    <subcellularLocation>
        <location evidence="2">Cytoplasm</location>
    </subcellularLocation>
</comment>
<evidence type="ECO:0000256" key="8">
    <source>
        <dbReference type="PROSITE-ProRule" id="PRU00277"/>
    </source>
</evidence>
<dbReference type="GO" id="GO:0003755">
    <property type="term" value="F:peptidyl-prolyl cis-trans isomerase activity"/>
    <property type="evidence" value="ECO:0007669"/>
    <property type="project" value="UniProtKB-UniRule"/>
</dbReference>
<dbReference type="Pfam" id="PF00254">
    <property type="entry name" value="FKBP_C"/>
    <property type="match status" value="1"/>
</dbReference>
<reference evidence="11 12" key="1">
    <citation type="journal article" date="2014" name="PLoS Genet.">
        <title>Phylogenetically driven sequencing of extremely halophilic archaea reveals strategies for static and dynamic osmo-response.</title>
        <authorList>
            <person name="Becker E.A."/>
            <person name="Seitzer P.M."/>
            <person name="Tritt A."/>
            <person name="Larsen D."/>
            <person name="Krusor M."/>
            <person name="Yao A.I."/>
            <person name="Wu D."/>
            <person name="Madern D."/>
            <person name="Eisen J.A."/>
            <person name="Darling A.E."/>
            <person name="Facciotti M.T."/>
        </authorList>
    </citation>
    <scope>NUCLEOTIDE SEQUENCE [LARGE SCALE GENOMIC DNA]</scope>
    <source>
        <strain evidence="11 12">ATCC 700873</strain>
    </source>
</reference>
<protein>
    <recommendedName>
        <fullName evidence="9">Peptidyl-prolyl cis-trans isomerase</fullName>
        <ecNumber evidence="9">5.2.1.8</ecNumber>
    </recommendedName>
</protein>
<dbReference type="AlphaFoldDB" id="M0FBH4"/>
<evidence type="ECO:0000256" key="4">
    <source>
        <dbReference type="ARBA" id="ARBA00022490"/>
    </source>
</evidence>
<evidence type="ECO:0000256" key="1">
    <source>
        <dbReference type="ARBA" id="ARBA00000971"/>
    </source>
</evidence>
<proteinExistence type="inferred from homology"/>
<dbReference type="GO" id="GO:0042026">
    <property type="term" value="P:protein refolding"/>
    <property type="evidence" value="ECO:0007669"/>
    <property type="project" value="UniProtKB-ARBA"/>
</dbReference>
<comment type="caution">
    <text evidence="11">The sequence shown here is derived from an EMBL/GenBank/DDBJ whole genome shotgun (WGS) entry which is preliminary data.</text>
</comment>
<evidence type="ECO:0000256" key="7">
    <source>
        <dbReference type="ARBA" id="ARBA00023235"/>
    </source>
</evidence>
<evidence type="ECO:0000259" key="10">
    <source>
        <dbReference type="PROSITE" id="PS50059"/>
    </source>
</evidence>
<keyword evidence="6" id="KW-0143">Chaperone</keyword>
<dbReference type="GO" id="GO:0005737">
    <property type="term" value="C:cytoplasm"/>
    <property type="evidence" value="ECO:0007669"/>
    <property type="project" value="UniProtKB-SubCell"/>
</dbReference>
<dbReference type="EMBL" id="AOJO01000036">
    <property type="protein sequence ID" value="ELZ56547.1"/>
    <property type="molecule type" value="Genomic_DNA"/>
</dbReference>
<dbReference type="PANTHER" id="PTHR47861">
    <property type="entry name" value="FKBP-TYPE PEPTIDYL-PROLYL CIS-TRANS ISOMERASE SLYD"/>
    <property type="match status" value="1"/>
</dbReference>
<accession>M0FBH4</accession>
<comment type="similarity">
    <text evidence="3 9">Belongs to the FKBP-type PPIase family.</text>
</comment>
<dbReference type="SUPFAM" id="SSF54534">
    <property type="entry name" value="FKBP-like"/>
    <property type="match status" value="1"/>
</dbReference>
<evidence type="ECO:0000256" key="6">
    <source>
        <dbReference type="ARBA" id="ARBA00023186"/>
    </source>
</evidence>
<feature type="domain" description="PPIase FKBP-type" evidence="10">
    <location>
        <begin position="1"/>
        <end position="80"/>
    </location>
</feature>
<evidence type="ECO:0000256" key="5">
    <source>
        <dbReference type="ARBA" id="ARBA00023110"/>
    </source>
</evidence>
<dbReference type="Proteomes" id="UP000011689">
    <property type="component" value="Unassembled WGS sequence"/>
</dbReference>
<evidence type="ECO:0000313" key="11">
    <source>
        <dbReference type="EMBL" id="ELZ56547.1"/>
    </source>
</evidence>
<dbReference type="InterPro" id="IPR046357">
    <property type="entry name" value="PPIase_dom_sf"/>
</dbReference>
<dbReference type="InterPro" id="IPR001179">
    <property type="entry name" value="PPIase_FKBP_dom"/>
</dbReference>
<comment type="catalytic activity">
    <reaction evidence="1 8 9">
        <text>[protein]-peptidylproline (omega=180) = [protein]-peptidylproline (omega=0)</text>
        <dbReference type="Rhea" id="RHEA:16237"/>
        <dbReference type="Rhea" id="RHEA-COMP:10747"/>
        <dbReference type="Rhea" id="RHEA-COMP:10748"/>
        <dbReference type="ChEBI" id="CHEBI:83833"/>
        <dbReference type="ChEBI" id="CHEBI:83834"/>
        <dbReference type="EC" id="5.2.1.8"/>
    </reaction>
</comment>
<evidence type="ECO:0000313" key="12">
    <source>
        <dbReference type="Proteomes" id="UP000011689"/>
    </source>
</evidence>
<dbReference type="STRING" id="1227481.C467_08043"/>
<evidence type="ECO:0000256" key="2">
    <source>
        <dbReference type="ARBA" id="ARBA00004496"/>
    </source>
</evidence>
<dbReference type="PROSITE" id="PS50059">
    <property type="entry name" value="FKBP_PPIASE"/>
    <property type="match status" value="1"/>
</dbReference>